<accession>A0ABQ6LBM1</accession>
<gene>
    <name evidence="1" type="ORF">LNKW23_00180</name>
</gene>
<dbReference type="RefSeq" id="WP_285669434.1">
    <property type="nucleotide sequence ID" value="NZ_BSYI01000001.1"/>
</dbReference>
<sequence length="391" mass="41186">MLLQGPASWFFLRLAAALRAEGAEVLRVLLCPGDRLFWRGPALRYRGRPEGWAGWIGARLAAERVSDLVCLGDGRFWHRAAIAQAEATGVRVHVVEQGYLRPGWLTLEPGGMGARSRIPRCPVRIRGFAGAVEAQRFAAPFASYAAMDVAWNLANLLGRPAWPRYRTHALHGPVADWAGWIGKALGAPLAARRVRAGMARALGAAGPVFLLPLQLETDFQIRRDGPPGGLAAVLDRVVADFAAHAPGNALLLVKRHPLDNGLALWARRVRRLAARHGVSGRVLYLAGGDLERLLASAAGVVTVNSTVGLGALQAGVPVIPLGAAVYDVPGMTHRGPLAGFWSAPQPPEDGLVAAFAAMLAATVQVPGGFDGSGAEPGARGVAARILAPAPF</sequence>
<dbReference type="CDD" id="cd16441">
    <property type="entry name" value="beta_Kdo_transferase_KpsS"/>
    <property type="match status" value="1"/>
</dbReference>
<dbReference type="EMBL" id="BSYI01000001">
    <property type="protein sequence ID" value="GMG80806.1"/>
    <property type="molecule type" value="Genomic_DNA"/>
</dbReference>
<dbReference type="InterPro" id="IPR007833">
    <property type="entry name" value="Capsule_polysaccharide_synth"/>
</dbReference>
<evidence type="ECO:0000313" key="1">
    <source>
        <dbReference type="EMBL" id="GMG80806.1"/>
    </source>
</evidence>
<dbReference type="Proteomes" id="UP001239909">
    <property type="component" value="Unassembled WGS sequence"/>
</dbReference>
<reference evidence="1 2" key="1">
    <citation type="submission" date="2023-04" db="EMBL/GenBank/DDBJ databases">
        <title>Marinoamorphus aggregata gen. nov., sp. Nov., isolate from tissue of brittle star Ophioplocus japonicus.</title>
        <authorList>
            <person name="Kawano K."/>
            <person name="Sawayama S."/>
            <person name="Nakagawa S."/>
        </authorList>
    </citation>
    <scope>NUCLEOTIDE SEQUENCE [LARGE SCALE GENOMIC DNA]</scope>
    <source>
        <strain evidence="1 2">NKW23</strain>
    </source>
</reference>
<protein>
    <submittedName>
        <fullName evidence="1">Capsule biosynthesis protein</fullName>
    </submittedName>
</protein>
<comment type="caution">
    <text evidence="1">The sequence shown here is derived from an EMBL/GenBank/DDBJ whole genome shotgun (WGS) entry which is preliminary data.</text>
</comment>
<keyword evidence="2" id="KW-1185">Reference proteome</keyword>
<organism evidence="1 2">
    <name type="scientific">Paralimibaculum aggregatum</name>
    <dbReference type="NCBI Taxonomy" id="3036245"/>
    <lineage>
        <taxon>Bacteria</taxon>
        <taxon>Pseudomonadati</taxon>
        <taxon>Pseudomonadota</taxon>
        <taxon>Alphaproteobacteria</taxon>
        <taxon>Rhodobacterales</taxon>
        <taxon>Paracoccaceae</taxon>
        <taxon>Paralimibaculum</taxon>
    </lineage>
</organism>
<dbReference type="Pfam" id="PF05159">
    <property type="entry name" value="Capsule_synth"/>
    <property type="match status" value="1"/>
</dbReference>
<evidence type="ECO:0000313" key="2">
    <source>
        <dbReference type="Proteomes" id="UP001239909"/>
    </source>
</evidence>
<proteinExistence type="predicted"/>
<name>A0ABQ6LBM1_9RHOB</name>